<dbReference type="PANTHER" id="PTHR19856:SF0">
    <property type="entry name" value="WD REPEAT-CONTAINING PROTEIN 1"/>
    <property type="match status" value="1"/>
</dbReference>
<dbReference type="GO" id="GO:0030864">
    <property type="term" value="C:cortical actin cytoskeleton"/>
    <property type="evidence" value="ECO:0007669"/>
    <property type="project" value="TreeGrafter"/>
</dbReference>
<accession>A0A1A6HAY3</accession>
<dbReference type="InterPro" id="IPR036322">
    <property type="entry name" value="WD40_repeat_dom_sf"/>
</dbReference>
<dbReference type="AlphaFoldDB" id="A0A1A6HAY3"/>
<dbReference type="PROSITE" id="PS50294">
    <property type="entry name" value="WD_REPEATS_REGION"/>
    <property type="match status" value="1"/>
</dbReference>
<sequence length="129" mass="14490">MTSIALLPSLASAQRPESLFVCLLSERKAVGALKVVIVFSVADGYSENNVFYGHHAKIVCLAWLPDNEHFASSGMDMMVYVWTLSDPETKVKIQDAHWLHRVSSLAWLDKHTLVTTSHDVSVKEWTITY</sequence>
<dbReference type="EMBL" id="LZPO01037265">
    <property type="protein sequence ID" value="OBS75449.1"/>
    <property type="molecule type" value="Genomic_DNA"/>
</dbReference>
<dbReference type="OrthoDB" id="2306at2759"/>
<dbReference type="SUPFAM" id="SSF50978">
    <property type="entry name" value="WD40 repeat-like"/>
    <property type="match status" value="1"/>
</dbReference>
<dbReference type="GO" id="GO:0051015">
    <property type="term" value="F:actin filament binding"/>
    <property type="evidence" value="ECO:0007669"/>
    <property type="project" value="TreeGrafter"/>
</dbReference>
<dbReference type="InterPro" id="IPR001680">
    <property type="entry name" value="WD40_rpt"/>
</dbReference>
<name>A0A1A6HAY3_NEOLE</name>
<protein>
    <submittedName>
        <fullName evidence="5">Uncharacterized protein</fullName>
    </submittedName>
</protein>
<feature type="repeat" description="WD" evidence="4">
    <location>
        <begin position="51"/>
        <end position="92"/>
    </location>
</feature>
<evidence type="ECO:0000256" key="3">
    <source>
        <dbReference type="ARBA" id="ARBA00038366"/>
    </source>
</evidence>
<evidence type="ECO:0000313" key="5">
    <source>
        <dbReference type="EMBL" id="OBS75449.1"/>
    </source>
</evidence>
<dbReference type="Pfam" id="PF00400">
    <property type="entry name" value="WD40"/>
    <property type="match status" value="1"/>
</dbReference>
<gene>
    <name evidence="5" type="ORF">A6R68_13976</name>
</gene>
<keyword evidence="2" id="KW-0677">Repeat</keyword>
<keyword evidence="6" id="KW-1185">Reference proteome</keyword>
<dbReference type="PANTHER" id="PTHR19856">
    <property type="entry name" value="WD-REPEATCONTAINING PROTEIN WDR1"/>
    <property type="match status" value="1"/>
</dbReference>
<evidence type="ECO:0000313" key="6">
    <source>
        <dbReference type="Proteomes" id="UP000092124"/>
    </source>
</evidence>
<dbReference type="GO" id="GO:0045214">
    <property type="term" value="P:sarcomere organization"/>
    <property type="evidence" value="ECO:0007669"/>
    <property type="project" value="TreeGrafter"/>
</dbReference>
<dbReference type="InterPro" id="IPR015943">
    <property type="entry name" value="WD40/YVTN_repeat-like_dom_sf"/>
</dbReference>
<dbReference type="GO" id="GO:0030042">
    <property type="term" value="P:actin filament depolymerization"/>
    <property type="evidence" value="ECO:0007669"/>
    <property type="project" value="TreeGrafter"/>
</dbReference>
<dbReference type="SMART" id="SM00320">
    <property type="entry name" value="WD40"/>
    <property type="match status" value="2"/>
</dbReference>
<dbReference type="STRING" id="56216.A0A1A6HAY3"/>
<dbReference type="PROSITE" id="PS50082">
    <property type="entry name" value="WD_REPEATS_2"/>
    <property type="match status" value="1"/>
</dbReference>
<dbReference type="Gene3D" id="2.130.10.10">
    <property type="entry name" value="YVTN repeat-like/Quinoprotein amine dehydrogenase"/>
    <property type="match status" value="1"/>
</dbReference>
<evidence type="ECO:0000256" key="4">
    <source>
        <dbReference type="PROSITE-ProRule" id="PRU00221"/>
    </source>
</evidence>
<proteinExistence type="inferred from homology"/>
<organism evidence="5 6">
    <name type="scientific">Neotoma lepida</name>
    <name type="common">Desert woodrat</name>
    <dbReference type="NCBI Taxonomy" id="56216"/>
    <lineage>
        <taxon>Eukaryota</taxon>
        <taxon>Metazoa</taxon>
        <taxon>Chordata</taxon>
        <taxon>Craniata</taxon>
        <taxon>Vertebrata</taxon>
        <taxon>Euteleostomi</taxon>
        <taxon>Mammalia</taxon>
        <taxon>Eutheria</taxon>
        <taxon>Euarchontoglires</taxon>
        <taxon>Glires</taxon>
        <taxon>Rodentia</taxon>
        <taxon>Myomorpha</taxon>
        <taxon>Muroidea</taxon>
        <taxon>Cricetidae</taxon>
        <taxon>Neotominae</taxon>
        <taxon>Neotoma</taxon>
    </lineage>
</organism>
<reference evidence="5 6" key="1">
    <citation type="submission" date="2016-06" db="EMBL/GenBank/DDBJ databases">
        <title>The Draft Genome Sequence and Annotation of the Desert Woodrat Neotoma lepida.</title>
        <authorList>
            <person name="Campbell M."/>
            <person name="Oakeson K.F."/>
            <person name="Yandell M."/>
            <person name="Halpert J.R."/>
            <person name="Dearing D."/>
        </authorList>
    </citation>
    <scope>NUCLEOTIDE SEQUENCE [LARGE SCALE GENOMIC DNA]</scope>
    <source>
        <strain evidence="5">417</strain>
        <tissue evidence="5">Liver</tissue>
    </source>
</reference>
<dbReference type="GO" id="GO:0040011">
    <property type="term" value="P:locomotion"/>
    <property type="evidence" value="ECO:0007669"/>
    <property type="project" value="TreeGrafter"/>
</dbReference>
<evidence type="ECO:0000256" key="2">
    <source>
        <dbReference type="ARBA" id="ARBA00022737"/>
    </source>
</evidence>
<dbReference type="Proteomes" id="UP000092124">
    <property type="component" value="Unassembled WGS sequence"/>
</dbReference>
<comment type="similarity">
    <text evidence="3">Belongs to the WD repeat AIP1 family.</text>
</comment>
<keyword evidence="1 4" id="KW-0853">WD repeat</keyword>
<evidence type="ECO:0000256" key="1">
    <source>
        <dbReference type="ARBA" id="ARBA00022574"/>
    </source>
</evidence>
<comment type="caution">
    <text evidence="5">The sequence shown here is derived from an EMBL/GenBank/DDBJ whole genome shotgun (WGS) entry which is preliminary data.</text>
</comment>